<evidence type="ECO:0000256" key="2">
    <source>
        <dbReference type="ARBA" id="ARBA00022679"/>
    </source>
</evidence>
<comment type="catalytic activity">
    <reaction evidence="9">
        <text>L-threonyl-[protein] + ATP = O-phospho-L-threonyl-[protein] + ADP + H(+)</text>
        <dbReference type="Rhea" id="RHEA:46608"/>
        <dbReference type="Rhea" id="RHEA-COMP:11060"/>
        <dbReference type="Rhea" id="RHEA-COMP:11605"/>
        <dbReference type="ChEBI" id="CHEBI:15378"/>
        <dbReference type="ChEBI" id="CHEBI:30013"/>
        <dbReference type="ChEBI" id="CHEBI:30616"/>
        <dbReference type="ChEBI" id="CHEBI:61977"/>
        <dbReference type="ChEBI" id="CHEBI:456216"/>
        <dbReference type="EC" id="2.7.12.2"/>
    </reaction>
</comment>
<evidence type="ECO:0000259" key="14">
    <source>
        <dbReference type="PROSITE" id="PS50011"/>
    </source>
</evidence>
<accession>A0A158PP12</accession>
<organism evidence="17">
    <name type="scientific">Anisakis simplex</name>
    <name type="common">Herring worm</name>
    <dbReference type="NCBI Taxonomy" id="6269"/>
    <lineage>
        <taxon>Eukaryota</taxon>
        <taxon>Metazoa</taxon>
        <taxon>Ecdysozoa</taxon>
        <taxon>Nematoda</taxon>
        <taxon>Chromadorea</taxon>
        <taxon>Rhabditida</taxon>
        <taxon>Spirurina</taxon>
        <taxon>Ascaridomorpha</taxon>
        <taxon>Ascaridoidea</taxon>
        <taxon>Anisakidae</taxon>
        <taxon>Anisakis</taxon>
        <taxon>Anisakis simplex complex</taxon>
    </lineage>
</organism>
<dbReference type="WBParaSite" id="ASIM_0001341201-mRNA-1">
    <property type="protein sequence ID" value="ASIM_0001341201-mRNA-1"/>
    <property type="gene ID" value="ASIM_0001341201"/>
</dbReference>
<dbReference type="PANTHER" id="PTHR48013">
    <property type="entry name" value="DUAL SPECIFICITY MITOGEN-ACTIVATED PROTEIN KINASE KINASE 5-RELATED"/>
    <property type="match status" value="1"/>
</dbReference>
<evidence type="ECO:0000256" key="4">
    <source>
        <dbReference type="ARBA" id="ARBA00022777"/>
    </source>
</evidence>
<dbReference type="GO" id="GO:0005524">
    <property type="term" value="F:ATP binding"/>
    <property type="evidence" value="ECO:0007669"/>
    <property type="project" value="UniProtKB-UniRule"/>
</dbReference>
<keyword evidence="3 11" id="KW-0547">Nucleotide-binding</keyword>
<dbReference type="InterPro" id="IPR008271">
    <property type="entry name" value="Ser/Thr_kinase_AS"/>
</dbReference>
<keyword evidence="4" id="KW-0418">Kinase</keyword>
<dbReference type="Proteomes" id="UP000267096">
    <property type="component" value="Unassembled WGS sequence"/>
</dbReference>
<evidence type="ECO:0000256" key="13">
    <source>
        <dbReference type="SAM" id="MobiDB-lite"/>
    </source>
</evidence>
<dbReference type="PROSITE" id="PS50011">
    <property type="entry name" value="PROTEIN_KINASE_DOM"/>
    <property type="match status" value="1"/>
</dbReference>
<dbReference type="PANTHER" id="PTHR48013:SF28">
    <property type="entry name" value="DUAL SPECIFICITY MITOGEN-ACTIVATED PROTEIN KINASE KINASE SEK-1"/>
    <property type="match status" value="1"/>
</dbReference>
<comment type="catalytic activity">
    <reaction evidence="10">
        <text>L-tyrosyl-[protein] + ATP = O-phospho-L-tyrosyl-[protein] + ADP + H(+)</text>
        <dbReference type="Rhea" id="RHEA:10596"/>
        <dbReference type="Rhea" id="RHEA-COMP:10136"/>
        <dbReference type="Rhea" id="RHEA-COMP:20101"/>
        <dbReference type="ChEBI" id="CHEBI:15378"/>
        <dbReference type="ChEBI" id="CHEBI:30616"/>
        <dbReference type="ChEBI" id="CHEBI:46858"/>
        <dbReference type="ChEBI" id="CHEBI:61978"/>
        <dbReference type="ChEBI" id="CHEBI:456216"/>
        <dbReference type="EC" id="2.7.12.2"/>
    </reaction>
</comment>
<dbReference type="InterPro" id="IPR000719">
    <property type="entry name" value="Prot_kinase_dom"/>
</dbReference>
<evidence type="ECO:0000256" key="8">
    <source>
        <dbReference type="ARBA" id="ARBA00049014"/>
    </source>
</evidence>
<protein>
    <recommendedName>
        <fullName evidence="7">mitogen-activated protein kinase kinase</fullName>
        <ecNumber evidence="7">2.7.12.2</ecNumber>
    </recommendedName>
</protein>
<keyword evidence="16" id="KW-1185">Reference proteome</keyword>
<dbReference type="FunFam" id="1.10.510.10:FF:000432">
    <property type="entry name" value="mitogen-activated protein kinase kinase 3"/>
    <property type="match status" value="1"/>
</dbReference>
<comment type="catalytic activity">
    <reaction evidence="8">
        <text>L-seryl-[protein] + ATP = O-phospho-L-seryl-[protein] + ADP + H(+)</text>
        <dbReference type="Rhea" id="RHEA:17989"/>
        <dbReference type="Rhea" id="RHEA-COMP:9863"/>
        <dbReference type="Rhea" id="RHEA-COMP:11604"/>
        <dbReference type="ChEBI" id="CHEBI:15378"/>
        <dbReference type="ChEBI" id="CHEBI:29999"/>
        <dbReference type="ChEBI" id="CHEBI:30616"/>
        <dbReference type="ChEBI" id="CHEBI:83421"/>
        <dbReference type="ChEBI" id="CHEBI:456216"/>
        <dbReference type="EC" id="2.7.12.2"/>
    </reaction>
</comment>
<keyword evidence="2" id="KW-0808">Transferase</keyword>
<keyword evidence="5 11" id="KW-0067">ATP-binding</keyword>
<sequence length="345" mass="39184">MFFVAGKKLGPLKMPKPESPPNLNLDDKCLMRFDDQSDEIEVRAQDLEKIEELGRGAYGVVEKMRLSGTEIIMAVKMVRFYGAMFREGDVWICMEVMDTSLDKFYRMTIDSKKLLSEMFIAKCALAVVEGLNFMKEEMKLIHRDVKPSNILLNKQGAVKICDFGISGHLTNSVAKTVNAGCKPYMPPERIEGEKKVAYDVRADVWSLGITLVEIASGSHPYAKWKTPFEQLKQVVREPAPQLSSTLNYSTEFQDFVSNCLTKDYNRRPKYPELLRHPFVEKAKREQFDMGAYIKEIMEADERGRESLLQNVSMVVDEQPAVTALHHTSASSSNRTTPTEAMMQQS</sequence>
<dbReference type="Gene3D" id="3.30.200.20">
    <property type="entry name" value="Phosphorylase Kinase, domain 1"/>
    <property type="match status" value="1"/>
</dbReference>
<evidence type="ECO:0000256" key="12">
    <source>
        <dbReference type="RuleBase" id="RU000304"/>
    </source>
</evidence>
<dbReference type="PROSITE" id="PS00108">
    <property type="entry name" value="PROTEIN_KINASE_ST"/>
    <property type="match status" value="1"/>
</dbReference>
<feature type="domain" description="Protein kinase" evidence="14">
    <location>
        <begin position="1"/>
        <end position="279"/>
    </location>
</feature>
<dbReference type="SMART" id="SM00220">
    <property type="entry name" value="S_TKc"/>
    <property type="match status" value="1"/>
</dbReference>
<evidence type="ECO:0000313" key="17">
    <source>
        <dbReference type="WBParaSite" id="ASIM_0001341201-mRNA-1"/>
    </source>
</evidence>
<dbReference type="InterPro" id="IPR011009">
    <property type="entry name" value="Kinase-like_dom_sf"/>
</dbReference>
<reference evidence="15 16" key="2">
    <citation type="submission" date="2018-11" db="EMBL/GenBank/DDBJ databases">
        <authorList>
            <consortium name="Pathogen Informatics"/>
        </authorList>
    </citation>
    <scope>NUCLEOTIDE SEQUENCE [LARGE SCALE GENOMIC DNA]</scope>
</reference>
<dbReference type="EC" id="2.7.12.2" evidence="7"/>
<dbReference type="PROSITE" id="PS00107">
    <property type="entry name" value="PROTEIN_KINASE_ATP"/>
    <property type="match status" value="1"/>
</dbReference>
<dbReference type="GO" id="GO:0004674">
    <property type="term" value="F:protein serine/threonine kinase activity"/>
    <property type="evidence" value="ECO:0007669"/>
    <property type="project" value="UniProtKB-KW"/>
</dbReference>
<comment type="similarity">
    <text evidence="6">Belongs to the protein kinase superfamily. STE Ser/Thr protein kinase family. MAP kinase kinase subfamily.</text>
</comment>
<dbReference type="Pfam" id="PF00069">
    <property type="entry name" value="Pkinase"/>
    <property type="match status" value="1"/>
</dbReference>
<dbReference type="AlphaFoldDB" id="A0A158PP12"/>
<dbReference type="EMBL" id="UYRR01031259">
    <property type="protein sequence ID" value="VDK48254.1"/>
    <property type="molecule type" value="Genomic_DNA"/>
</dbReference>
<evidence type="ECO:0000313" key="16">
    <source>
        <dbReference type="Proteomes" id="UP000267096"/>
    </source>
</evidence>
<reference evidence="17" key="1">
    <citation type="submission" date="2016-04" db="UniProtKB">
        <authorList>
            <consortium name="WormBaseParasite"/>
        </authorList>
    </citation>
    <scope>IDENTIFICATION</scope>
</reference>
<dbReference type="InterPro" id="IPR017441">
    <property type="entry name" value="Protein_kinase_ATP_BS"/>
</dbReference>
<evidence type="ECO:0000256" key="3">
    <source>
        <dbReference type="ARBA" id="ARBA00022741"/>
    </source>
</evidence>
<name>A0A158PP12_ANISI</name>
<gene>
    <name evidence="15" type="ORF">ASIM_LOCUS12840</name>
</gene>
<evidence type="ECO:0000256" key="11">
    <source>
        <dbReference type="PROSITE-ProRule" id="PRU10141"/>
    </source>
</evidence>
<evidence type="ECO:0000256" key="6">
    <source>
        <dbReference type="ARBA" id="ARBA00038035"/>
    </source>
</evidence>
<dbReference type="Gene3D" id="6.10.140.2120">
    <property type="match status" value="1"/>
</dbReference>
<dbReference type="OrthoDB" id="10252354at2759"/>
<dbReference type="Gene3D" id="1.10.510.10">
    <property type="entry name" value="Transferase(Phosphotransferase) domain 1"/>
    <property type="match status" value="1"/>
</dbReference>
<feature type="region of interest" description="Disordered" evidence="13">
    <location>
        <begin position="322"/>
        <end position="345"/>
    </location>
</feature>
<evidence type="ECO:0000256" key="10">
    <source>
        <dbReference type="ARBA" id="ARBA00051693"/>
    </source>
</evidence>
<evidence type="ECO:0000256" key="1">
    <source>
        <dbReference type="ARBA" id="ARBA00022527"/>
    </source>
</evidence>
<evidence type="ECO:0000313" key="15">
    <source>
        <dbReference type="EMBL" id="VDK48254.1"/>
    </source>
</evidence>
<keyword evidence="1 12" id="KW-0723">Serine/threonine-protein kinase</keyword>
<evidence type="ECO:0000256" key="7">
    <source>
        <dbReference type="ARBA" id="ARBA00038999"/>
    </source>
</evidence>
<proteinExistence type="inferred from homology"/>
<dbReference type="SUPFAM" id="SSF56112">
    <property type="entry name" value="Protein kinase-like (PK-like)"/>
    <property type="match status" value="1"/>
</dbReference>
<feature type="binding site" evidence="11">
    <location>
        <position position="76"/>
    </location>
    <ligand>
        <name>ATP</name>
        <dbReference type="ChEBI" id="CHEBI:30616"/>
    </ligand>
</feature>
<evidence type="ECO:0000256" key="9">
    <source>
        <dbReference type="ARBA" id="ARBA00049299"/>
    </source>
</evidence>
<feature type="compositionally biased region" description="Polar residues" evidence="13">
    <location>
        <begin position="325"/>
        <end position="345"/>
    </location>
</feature>
<evidence type="ECO:0000256" key="5">
    <source>
        <dbReference type="ARBA" id="ARBA00022840"/>
    </source>
</evidence>
<dbReference type="GO" id="GO:0004708">
    <property type="term" value="F:MAP kinase kinase activity"/>
    <property type="evidence" value="ECO:0007669"/>
    <property type="project" value="UniProtKB-EC"/>
</dbReference>